<name>A0A939QP22_9MICO</name>
<feature type="transmembrane region" description="Helical" evidence="2">
    <location>
        <begin position="197"/>
        <end position="217"/>
    </location>
</feature>
<proteinExistence type="predicted"/>
<feature type="compositionally biased region" description="Basic and acidic residues" evidence="1">
    <location>
        <begin position="353"/>
        <end position="378"/>
    </location>
</feature>
<accession>A0A939QP22</accession>
<organism evidence="3 4">
    <name type="scientific">Microbacterium stercoris</name>
    <dbReference type="NCBI Taxonomy" id="2820289"/>
    <lineage>
        <taxon>Bacteria</taxon>
        <taxon>Bacillati</taxon>
        <taxon>Actinomycetota</taxon>
        <taxon>Actinomycetes</taxon>
        <taxon>Micrococcales</taxon>
        <taxon>Microbacteriaceae</taxon>
        <taxon>Microbacterium</taxon>
    </lineage>
</organism>
<keyword evidence="2" id="KW-0472">Membrane</keyword>
<feature type="transmembrane region" description="Helical" evidence="2">
    <location>
        <begin position="138"/>
        <end position="158"/>
    </location>
</feature>
<protein>
    <submittedName>
        <fullName evidence="3">Multidrug DMT transporter permease</fullName>
    </submittedName>
</protein>
<dbReference type="PANTHER" id="PTHR40761:SF1">
    <property type="entry name" value="CONSERVED INTEGRAL MEMBRANE ALANINE VALINE AND LEUCINE RICH PROTEIN-RELATED"/>
    <property type="match status" value="1"/>
</dbReference>
<dbReference type="SUPFAM" id="SSF103481">
    <property type="entry name" value="Multidrug resistance efflux transporter EmrE"/>
    <property type="match status" value="1"/>
</dbReference>
<feature type="transmembrane region" description="Helical" evidence="2">
    <location>
        <begin position="170"/>
        <end position="190"/>
    </location>
</feature>
<feature type="transmembrane region" description="Helical" evidence="2">
    <location>
        <begin position="84"/>
        <end position="102"/>
    </location>
</feature>
<dbReference type="AlphaFoldDB" id="A0A939QP22"/>
<feature type="compositionally biased region" description="Basic and acidic residues" evidence="1">
    <location>
        <begin position="328"/>
        <end position="341"/>
    </location>
</feature>
<dbReference type="EMBL" id="JAGFOA010000004">
    <property type="protein sequence ID" value="MBO3664180.1"/>
    <property type="molecule type" value="Genomic_DNA"/>
</dbReference>
<evidence type="ECO:0000313" key="3">
    <source>
        <dbReference type="EMBL" id="MBO3664180.1"/>
    </source>
</evidence>
<feature type="transmembrane region" description="Helical" evidence="2">
    <location>
        <begin position="29"/>
        <end position="48"/>
    </location>
</feature>
<feature type="transmembrane region" description="Helical" evidence="2">
    <location>
        <begin position="260"/>
        <end position="281"/>
    </location>
</feature>
<feature type="transmembrane region" description="Helical" evidence="2">
    <location>
        <begin position="287"/>
        <end position="310"/>
    </location>
</feature>
<keyword evidence="2" id="KW-0812">Transmembrane</keyword>
<feature type="transmembrane region" description="Helical" evidence="2">
    <location>
        <begin position="229"/>
        <end position="248"/>
    </location>
</feature>
<gene>
    <name evidence="3" type="ORF">J5V96_11740</name>
</gene>
<feature type="transmembrane region" description="Helical" evidence="2">
    <location>
        <begin position="108"/>
        <end position="126"/>
    </location>
</feature>
<reference evidence="3" key="1">
    <citation type="submission" date="2021-03" db="EMBL/GenBank/DDBJ databases">
        <title>Microbacterium sp. nov., a novel actinobacterium isolated from cow dung.</title>
        <authorList>
            <person name="Zhang L."/>
        </authorList>
    </citation>
    <scope>NUCLEOTIDE SEQUENCE</scope>
    <source>
        <strain evidence="3">NEAU-LLB</strain>
    </source>
</reference>
<dbReference type="RefSeq" id="WP_208503976.1">
    <property type="nucleotide sequence ID" value="NZ_JAGFOA010000004.1"/>
</dbReference>
<keyword evidence="2" id="KW-1133">Transmembrane helix</keyword>
<dbReference type="PANTHER" id="PTHR40761">
    <property type="entry name" value="CONSERVED INTEGRAL MEMBRANE ALANINE VALINE AND LEUCINE RICH PROTEIN-RELATED"/>
    <property type="match status" value="1"/>
</dbReference>
<evidence type="ECO:0000313" key="4">
    <source>
        <dbReference type="Proteomes" id="UP000680132"/>
    </source>
</evidence>
<comment type="caution">
    <text evidence="3">The sequence shown here is derived from an EMBL/GenBank/DDBJ whole genome shotgun (WGS) entry which is preliminary data.</text>
</comment>
<dbReference type="InterPro" id="IPR037185">
    <property type="entry name" value="EmrE-like"/>
</dbReference>
<evidence type="ECO:0000256" key="2">
    <source>
        <dbReference type="SAM" id="Phobius"/>
    </source>
</evidence>
<sequence length="378" mass="39842">MIQQTLQSSVFDGVDDVGEQLLGAFYNPGLLLGIPLALAGAVFMSLGAQYQSQGVRKVESLSGAGAQKGLGPGQLMRLLSRPSWVIGTILLAVAIICQLSALAVAPLIVVQPLGAVSLVITTLLNAQISGHTPTKKSLGSIGLCVGGIFLFVIVAALFAVEKPITQTELYTVLVILLVVIILLVVAWLMLRHRMGALFYITAAGVLYGFVATLAKVVIGRIQQGEFWDWLTIVCLVALVAAAAAGGYFVQTAYASGPPDLVIAGLTVIDPIVAVLIGAIVLREAAYVPVWALILFIIAGASAALGVFFLARHHPQVVSESQELGIARGRDEGVDRAARETGEPLAPGATALDQLRRMRDPDDLLDRRNPPDDTSPSDR</sequence>
<dbReference type="Proteomes" id="UP000680132">
    <property type="component" value="Unassembled WGS sequence"/>
</dbReference>
<feature type="region of interest" description="Disordered" evidence="1">
    <location>
        <begin position="328"/>
        <end position="378"/>
    </location>
</feature>
<keyword evidence="4" id="KW-1185">Reference proteome</keyword>
<evidence type="ECO:0000256" key="1">
    <source>
        <dbReference type="SAM" id="MobiDB-lite"/>
    </source>
</evidence>